<proteinExistence type="predicted"/>
<organism evidence="1">
    <name type="scientific">Arundo donax</name>
    <name type="common">Giant reed</name>
    <name type="synonym">Donax arundinaceus</name>
    <dbReference type="NCBI Taxonomy" id="35708"/>
    <lineage>
        <taxon>Eukaryota</taxon>
        <taxon>Viridiplantae</taxon>
        <taxon>Streptophyta</taxon>
        <taxon>Embryophyta</taxon>
        <taxon>Tracheophyta</taxon>
        <taxon>Spermatophyta</taxon>
        <taxon>Magnoliopsida</taxon>
        <taxon>Liliopsida</taxon>
        <taxon>Poales</taxon>
        <taxon>Poaceae</taxon>
        <taxon>PACMAD clade</taxon>
        <taxon>Arundinoideae</taxon>
        <taxon>Arundineae</taxon>
        <taxon>Arundo</taxon>
    </lineage>
</organism>
<sequence length="104" mass="10863">MMSFSSSGFKEMVIKGDLVLAFLISEAARLARSLNCAASRSLSSNANFSLAISSCRSLTCPASLLTRAAPSSIVATRSANLRVLIVPLKASVSGFTCTNINVFA</sequence>
<reference evidence="1" key="2">
    <citation type="journal article" date="2015" name="Data Brief">
        <title>Shoot transcriptome of the giant reed, Arundo donax.</title>
        <authorList>
            <person name="Barrero R.A."/>
            <person name="Guerrero F.D."/>
            <person name="Moolhuijzen P."/>
            <person name="Goolsby J.A."/>
            <person name="Tidwell J."/>
            <person name="Bellgard S.E."/>
            <person name="Bellgard M.I."/>
        </authorList>
    </citation>
    <scope>NUCLEOTIDE SEQUENCE</scope>
    <source>
        <tissue evidence="1">Shoot tissue taken approximately 20 cm above the soil surface</tissue>
    </source>
</reference>
<accession>A0A0A9DXP0</accession>
<protein>
    <submittedName>
        <fullName evidence="1">Uncharacterized protein</fullName>
    </submittedName>
</protein>
<name>A0A0A9DXP0_ARUDO</name>
<evidence type="ECO:0000313" key="1">
    <source>
        <dbReference type="EMBL" id="JAD88517.1"/>
    </source>
</evidence>
<dbReference type="AlphaFoldDB" id="A0A0A9DXP0"/>
<reference evidence="1" key="1">
    <citation type="submission" date="2014-09" db="EMBL/GenBank/DDBJ databases">
        <authorList>
            <person name="Magalhaes I.L.F."/>
            <person name="Oliveira U."/>
            <person name="Santos F.R."/>
            <person name="Vidigal T.H.D.A."/>
            <person name="Brescovit A.D."/>
            <person name="Santos A.J."/>
        </authorList>
    </citation>
    <scope>NUCLEOTIDE SEQUENCE</scope>
    <source>
        <tissue evidence="1">Shoot tissue taken approximately 20 cm above the soil surface</tissue>
    </source>
</reference>
<dbReference type="EMBL" id="GBRH01209378">
    <property type="protein sequence ID" value="JAD88517.1"/>
    <property type="molecule type" value="Transcribed_RNA"/>
</dbReference>